<dbReference type="Proteomes" id="UP000316092">
    <property type="component" value="Unassembled WGS sequence"/>
</dbReference>
<keyword evidence="3" id="KW-1185">Reference proteome</keyword>
<dbReference type="OrthoDB" id="9801517at2"/>
<organism evidence="2 3">
    <name type="scientific">Deinococcus detaillensis</name>
    <dbReference type="NCBI Taxonomy" id="2592048"/>
    <lineage>
        <taxon>Bacteria</taxon>
        <taxon>Thermotogati</taxon>
        <taxon>Deinococcota</taxon>
        <taxon>Deinococci</taxon>
        <taxon>Deinococcales</taxon>
        <taxon>Deinococcaceae</taxon>
        <taxon>Deinococcus</taxon>
    </lineage>
</organism>
<dbReference type="RefSeq" id="WP_143720074.1">
    <property type="nucleotide sequence ID" value="NZ_VKDB01000004.1"/>
</dbReference>
<protein>
    <submittedName>
        <fullName evidence="2">Acyl-CoA thioesterase</fullName>
    </submittedName>
</protein>
<dbReference type="SUPFAM" id="SSF54637">
    <property type="entry name" value="Thioesterase/thiol ester dehydrase-isomerase"/>
    <property type="match status" value="1"/>
</dbReference>
<proteinExistence type="predicted"/>
<evidence type="ECO:0000313" key="2">
    <source>
        <dbReference type="EMBL" id="TSA86851.1"/>
    </source>
</evidence>
<reference evidence="2 3" key="1">
    <citation type="submission" date="2019-07" db="EMBL/GenBank/DDBJ databases">
        <title>Deinococcus detaillus sp. nov., isolated from humus soil in Antarctica.</title>
        <authorList>
            <person name="Zhang K."/>
        </authorList>
    </citation>
    <scope>NUCLEOTIDE SEQUENCE [LARGE SCALE GENOMIC DNA]</scope>
    <source>
        <strain evidence="2 3">H1</strain>
    </source>
</reference>
<sequence>MSAPLTDLSAEQAAHTLRTHTLRVCVQPEDIDELNHVNNVVYLVWCELAARAHSDRVGMTLPRLMELGAVAVARRHDITYHIPALLGDEVEVWTNLVSSQGIRARREYTLTRVSDQKRLAECFTDWVWVDPVSGRPKRPNPEIVEAFGF</sequence>
<evidence type="ECO:0000256" key="1">
    <source>
        <dbReference type="ARBA" id="ARBA00022801"/>
    </source>
</evidence>
<dbReference type="PANTHER" id="PTHR31793:SF37">
    <property type="entry name" value="ACYL-COA THIOESTER HYDROLASE YBGC"/>
    <property type="match status" value="1"/>
</dbReference>
<gene>
    <name evidence="2" type="ORF">FNU79_06615</name>
</gene>
<name>A0A553V3Q2_9DEIO</name>
<dbReference type="Gene3D" id="3.10.129.10">
    <property type="entry name" value="Hotdog Thioesterase"/>
    <property type="match status" value="1"/>
</dbReference>
<dbReference type="AlphaFoldDB" id="A0A553V3Q2"/>
<dbReference type="PANTHER" id="PTHR31793">
    <property type="entry name" value="4-HYDROXYBENZOYL-COA THIOESTERASE FAMILY MEMBER"/>
    <property type="match status" value="1"/>
</dbReference>
<dbReference type="InterPro" id="IPR029069">
    <property type="entry name" value="HotDog_dom_sf"/>
</dbReference>
<dbReference type="EMBL" id="VKDB01000004">
    <property type="protein sequence ID" value="TSA86851.1"/>
    <property type="molecule type" value="Genomic_DNA"/>
</dbReference>
<dbReference type="GO" id="GO:0047617">
    <property type="term" value="F:fatty acyl-CoA hydrolase activity"/>
    <property type="evidence" value="ECO:0007669"/>
    <property type="project" value="TreeGrafter"/>
</dbReference>
<dbReference type="Pfam" id="PF13279">
    <property type="entry name" value="4HBT_2"/>
    <property type="match status" value="1"/>
</dbReference>
<dbReference type="CDD" id="cd00586">
    <property type="entry name" value="4HBT"/>
    <property type="match status" value="1"/>
</dbReference>
<comment type="caution">
    <text evidence="2">The sequence shown here is derived from an EMBL/GenBank/DDBJ whole genome shotgun (WGS) entry which is preliminary data.</text>
</comment>
<dbReference type="InterPro" id="IPR050563">
    <property type="entry name" value="4-hydroxybenzoyl-CoA_TE"/>
</dbReference>
<accession>A0A553V3Q2</accession>
<evidence type="ECO:0000313" key="3">
    <source>
        <dbReference type="Proteomes" id="UP000316092"/>
    </source>
</evidence>
<keyword evidence="1" id="KW-0378">Hydrolase</keyword>